<keyword evidence="6" id="KW-1185">Reference proteome</keyword>
<evidence type="ECO:0000259" key="4">
    <source>
        <dbReference type="PROSITE" id="PS51194"/>
    </source>
</evidence>
<evidence type="ECO:0000256" key="1">
    <source>
        <dbReference type="ARBA" id="ARBA00022741"/>
    </source>
</evidence>
<dbReference type="InterPro" id="IPR052511">
    <property type="entry name" value="ATP-dep_Helicase"/>
</dbReference>
<dbReference type="PANTHER" id="PTHR47962">
    <property type="entry name" value="ATP-DEPENDENT HELICASE LHR-RELATED-RELATED"/>
    <property type="match status" value="1"/>
</dbReference>
<feature type="domain" description="Helicase C-terminal" evidence="4">
    <location>
        <begin position="269"/>
        <end position="446"/>
    </location>
</feature>
<dbReference type="GO" id="GO:0005524">
    <property type="term" value="F:ATP binding"/>
    <property type="evidence" value="ECO:0007669"/>
    <property type="project" value="UniProtKB-KW"/>
</dbReference>
<dbReference type="InterPro" id="IPR011545">
    <property type="entry name" value="DEAD/DEAH_box_helicase_dom"/>
</dbReference>
<dbReference type="EMBL" id="CP002026">
    <property type="protein sequence ID" value="ADH89239.1"/>
    <property type="molecule type" value="Genomic_DNA"/>
</dbReference>
<dbReference type="AlphaFoldDB" id="D6ZZA3"/>
<dbReference type="SMART" id="SM00490">
    <property type="entry name" value="HELICc"/>
    <property type="match status" value="1"/>
</dbReference>
<dbReference type="Gene3D" id="3.40.50.300">
    <property type="entry name" value="P-loop containing nucleotide triphosphate hydrolases"/>
    <property type="match status" value="2"/>
</dbReference>
<dbReference type="GO" id="GO:0004386">
    <property type="term" value="F:helicase activity"/>
    <property type="evidence" value="ECO:0007669"/>
    <property type="project" value="UniProtKB-KW"/>
</dbReference>
<dbReference type="KEGG" id="sno:Snov_1939"/>
<evidence type="ECO:0000313" key="6">
    <source>
        <dbReference type="Proteomes" id="UP000006633"/>
    </source>
</evidence>
<evidence type="ECO:0000259" key="3">
    <source>
        <dbReference type="PROSITE" id="PS51192"/>
    </source>
</evidence>
<dbReference type="eggNOG" id="COG1201">
    <property type="taxonomic scope" value="Bacteria"/>
</dbReference>
<evidence type="ECO:0000313" key="5">
    <source>
        <dbReference type="EMBL" id="ADH89239.1"/>
    </source>
</evidence>
<dbReference type="SMART" id="SM00487">
    <property type="entry name" value="DEXDc"/>
    <property type="match status" value="1"/>
</dbReference>
<dbReference type="InterPro" id="IPR027417">
    <property type="entry name" value="P-loop_NTPase"/>
</dbReference>
<dbReference type="Proteomes" id="UP000006633">
    <property type="component" value="Chromosome"/>
</dbReference>
<dbReference type="InterPro" id="IPR014001">
    <property type="entry name" value="Helicase_ATP-bd"/>
</dbReference>
<organism evidence="5 6">
    <name type="scientific">Ancylobacter novellus (strain ATCC 8093 / DSM 506 / JCM 20403 / CCM 1077 / IAM 12100 / NBRC 12443 / NCIMB 10456)</name>
    <name type="common">Starkeya novella</name>
    <dbReference type="NCBI Taxonomy" id="639283"/>
    <lineage>
        <taxon>Bacteria</taxon>
        <taxon>Pseudomonadati</taxon>
        <taxon>Pseudomonadota</taxon>
        <taxon>Alphaproteobacteria</taxon>
        <taxon>Hyphomicrobiales</taxon>
        <taxon>Xanthobacteraceae</taxon>
        <taxon>Ancylobacter</taxon>
    </lineage>
</organism>
<protein>
    <submittedName>
        <fullName evidence="5">DEAD/DEAH box helicase domain protein</fullName>
    </submittedName>
</protein>
<keyword evidence="5" id="KW-0347">Helicase</keyword>
<accession>D6ZZA3</accession>
<dbReference type="HOGENOM" id="CLU_002025_2_1_5"/>
<dbReference type="SUPFAM" id="SSF52540">
    <property type="entry name" value="P-loop containing nucleoside triphosphate hydrolases"/>
    <property type="match status" value="1"/>
</dbReference>
<gene>
    <name evidence="5" type="ordered locus">Snov_1939</name>
</gene>
<evidence type="ECO:0000256" key="2">
    <source>
        <dbReference type="ARBA" id="ARBA00022840"/>
    </source>
</evidence>
<dbReference type="GO" id="GO:0003677">
    <property type="term" value="F:DNA binding"/>
    <property type="evidence" value="ECO:0007669"/>
    <property type="project" value="TreeGrafter"/>
</dbReference>
<dbReference type="PANTHER" id="PTHR47962:SF5">
    <property type="entry name" value="ATP-DEPENDENT HELICASE LHR-RELATED"/>
    <property type="match status" value="1"/>
</dbReference>
<dbReference type="GO" id="GO:0016887">
    <property type="term" value="F:ATP hydrolysis activity"/>
    <property type="evidence" value="ECO:0007669"/>
    <property type="project" value="TreeGrafter"/>
</dbReference>
<keyword evidence="1" id="KW-0547">Nucleotide-binding</keyword>
<proteinExistence type="predicted"/>
<dbReference type="InterPro" id="IPR001650">
    <property type="entry name" value="Helicase_C-like"/>
</dbReference>
<dbReference type="STRING" id="639283.Snov_1939"/>
<sequence length="747" mass="82361">MLPSAFDRLAMPVRRWIWQQKWATLRDVQEKAIPAVLAGGDIVISARTAAGKTEAAFLPLLSRLVNSEQTADGFAVLYVAPLKALINDQHRRLESLCEACGVLLHKWHGDVDENAKARARKRPSGIVLITPESLEALLVRRGSEVLRLFSRLDAVVIDELHAFIGTERGMQLQSLLTRIEVAVGRPRIDRIGLSATLGDMMLAAESLRPGGGSSVSIVEGTDAGNGLKLQIRGYELHPFEKPEEIADDDPETDPATAEPFDRSEVPGALAEDLFRFLRGRSNLLFAGSRARVEIYTDRLSTMCLKQKLPNEFFAHHGNLAKAVREEVEVRLRDDPRPTTAVATMTLELGIDIGDVATVAQIGPGFSVASLRQRVGRSGRRAGRPAILRIFAPEIVAGPGSHPLDRLYLELIQSIAMVECLRENWCEPPAHAGLHLSTLVHQLLALILQLGGVSPSVAWEVLCGRGPFRLVSKPLFADLLRCMAHSEIQLVEQSPQGLLMLGARGEQIAESYEFYAVFMSEVEYRIVHEGRTLGTYPLGTPLAAGETLIFAGRRWLIIEIDDDGRVILVRPTRAGKPPQFSSGGGEIHDYIVDKMRAILAGNEAFVYLDACASRLLADARIAFGNLGLHQQNILPCGRNTLVFPWVGSKRLTTLLLALMARELKGTAAWHALEIQDVRCDGVARHLQALADEPEPDAMRLAERLSQPQLAKFDYVLSPELMKRVTIQERLDVSAVPWMARRILELDRS</sequence>
<keyword evidence="2" id="KW-0067">ATP-binding</keyword>
<dbReference type="PROSITE" id="PS51194">
    <property type="entry name" value="HELICASE_CTER"/>
    <property type="match status" value="1"/>
</dbReference>
<dbReference type="Pfam" id="PF00270">
    <property type="entry name" value="DEAD"/>
    <property type="match status" value="1"/>
</dbReference>
<keyword evidence="5" id="KW-0378">Hydrolase</keyword>
<reference evidence="5 6" key="1">
    <citation type="journal article" date="2012" name="Stand. Genomic Sci.">
        <title>Complete genome sequence of the facultatively chemolithoautotrophic and methylotrophic alpha Proteobacterium Starkeya novella type strain (ATCC 8093(T)).</title>
        <authorList>
            <person name="Kappler U."/>
            <person name="Davenport K."/>
            <person name="Beatson S."/>
            <person name="Lucas S."/>
            <person name="Lapidus A."/>
            <person name="Copeland A."/>
            <person name="Berry K.W."/>
            <person name="Glavina Del Rio T."/>
            <person name="Hammon N."/>
            <person name="Dalin E."/>
            <person name="Tice H."/>
            <person name="Pitluck S."/>
            <person name="Richardson P."/>
            <person name="Bruce D."/>
            <person name="Goodwin L.A."/>
            <person name="Han C."/>
            <person name="Tapia R."/>
            <person name="Detter J.C."/>
            <person name="Chang Y.J."/>
            <person name="Jeffries C.D."/>
            <person name="Land M."/>
            <person name="Hauser L."/>
            <person name="Kyrpides N.C."/>
            <person name="Goker M."/>
            <person name="Ivanova N."/>
            <person name="Klenk H.P."/>
            <person name="Woyke T."/>
        </authorList>
    </citation>
    <scope>NUCLEOTIDE SEQUENCE [LARGE SCALE GENOMIC DNA]</scope>
    <source>
        <strain evidence="6">ATCC 8093 / DSM 506 / JCM 20403 / CCM 1077 / IAM 12100 / NBRC 12443 / NCIMB 10456</strain>
    </source>
</reference>
<dbReference type="PROSITE" id="PS51192">
    <property type="entry name" value="HELICASE_ATP_BIND_1"/>
    <property type="match status" value="1"/>
</dbReference>
<name>D6ZZA3_ANCN5</name>
<feature type="domain" description="Helicase ATP-binding" evidence="3">
    <location>
        <begin position="33"/>
        <end position="215"/>
    </location>
</feature>
<dbReference type="Pfam" id="PF00271">
    <property type="entry name" value="Helicase_C"/>
    <property type="match status" value="1"/>
</dbReference>